<name>A0A2P2QE14_RHIMU</name>
<dbReference type="AlphaFoldDB" id="A0A2P2QE14"/>
<organism evidence="1">
    <name type="scientific">Rhizophora mucronata</name>
    <name type="common">Asiatic mangrove</name>
    <dbReference type="NCBI Taxonomy" id="61149"/>
    <lineage>
        <taxon>Eukaryota</taxon>
        <taxon>Viridiplantae</taxon>
        <taxon>Streptophyta</taxon>
        <taxon>Embryophyta</taxon>
        <taxon>Tracheophyta</taxon>
        <taxon>Spermatophyta</taxon>
        <taxon>Magnoliopsida</taxon>
        <taxon>eudicotyledons</taxon>
        <taxon>Gunneridae</taxon>
        <taxon>Pentapetalae</taxon>
        <taxon>rosids</taxon>
        <taxon>fabids</taxon>
        <taxon>Malpighiales</taxon>
        <taxon>Rhizophoraceae</taxon>
        <taxon>Rhizophora</taxon>
    </lineage>
</organism>
<protein>
    <submittedName>
        <fullName evidence="1">Uncharacterized protein</fullName>
    </submittedName>
</protein>
<dbReference type="EMBL" id="GGEC01084701">
    <property type="protein sequence ID" value="MBX65185.1"/>
    <property type="molecule type" value="Transcribed_RNA"/>
</dbReference>
<sequence>MQSCGSFPRFQGCLILMNVDRYFS</sequence>
<proteinExistence type="predicted"/>
<evidence type="ECO:0000313" key="1">
    <source>
        <dbReference type="EMBL" id="MBX65185.1"/>
    </source>
</evidence>
<accession>A0A2P2QE14</accession>
<reference evidence="1" key="1">
    <citation type="submission" date="2018-02" db="EMBL/GenBank/DDBJ databases">
        <title>Rhizophora mucronata_Transcriptome.</title>
        <authorList>
            <person name="Meera S.P."/>
            <person name="Sreeshan A."/>
            <person name="Augustine A."/>
        </authorList>
    </citation>
    <scope>NUCLEOTIDE SEQUENCE</scope>
    <source>
        <tissue evidence="1">Leaf</tissue>
    </source>
</reference>